<dbReference type="EMBL" id="QGNW01001359">
    <property type="protein sequence ID" value="RVW44238.1"/>
    <property type="molecule type" value="Genomic_DNA"/>
</dbReference>
<comment type="caution">
    <text evidence="2">The sequence shown here is derived from an EMBL/GenBank/DDBJ whole genome shotgun (WGS) entry which is preliminary data.</text>
</comment>
<feature type="region of interest" description="Disordered" evidence="1">
    <location>
        <begin position="214"/>
        <end position="248"/>
    </location>
</feature>
<dbReference type="Gene3D" id="3.10.450.700">
    <property type="match status" value="1"/>
</dbReference>
<proteinExistence type="predicted"/>
<dbReference type="Proteomes" id="UP000288805">
    <property type="component" value="Unassembled WGS sequence"/>
</dbReference>
<sequence length="279" mass="31541">MIKHLTKAIEMEGHLGFNRKFRGKHYAHLMEVGFNDYGRFIRISEFATKRRFCCLMIPEGEEGSGWENIRRALSSMLVVPSANTVEKGRQHRGEGSSQILWVPYIGLLRKWSVVKDQEKVALFLSGDGRVQWCVNALRIGLTGLSTDEKMVAEGKCGNRGEIQRRLDRITGLPFHLWSEQGEGKNRNERKVSPTGFTRGDRWGVGVYSCRRSGRRRRLPRGSVKGESTREAFASNTGTGGGRREEKIRSTAGGRCRVEEDNRRGRGKKRYGCGCCRGDT</sequence>
<evidence type="ECO:0000313" key="3">
    <source>
        <dbReference type="Proteomes" id="UP000288805"/>
    </source>
</evidence>
<organism evidence="2 3">
    <name type="scientific">Vitis vinifera</name>
    <name type="common">Grape</name>
    <dbReference type="NCBI Taxonomy" id="29760"/>
    <lineage>
        <taxon>Eukaryota</taxon>
        <taxon>Viridiplantae</taxon>
        <taxon>Streptophyta</taxon>
        <taxon>Embryophyta</taxon>
        <taxon>Tracheophyta</taxon>
        <taxon>Spermatophyta</taxon>
        <taxon>Magnoliopsida</taxon>
        <taxon>eudicotyledons</taxon>
        <taxon>Gunneridae</taxon>
        <taxon>Pentapetalae</taxon>
        <taxon>rosids</taxon>
        <taxon>Vitales</taxon>
        <taxon>Vitaceae</taxon>
        <taxon>Viteae</taxon>
        <taxon>Vitis</taxon>
    </lineage>
</organism>
<evidence type="ECO:0000313" key="2">
    <source>
        <dbReference type="EMBL" id="RVW44238.1"/>
    </source>
</evidence>
<reference evidence="2 3" key="1">
    <citation type="journal article" date="2018" name="PLoS Genet.">
        <title>Population sequencing reveals clonal diversity and ancestral inbreeding in the grapevine cultivar Chardonnay.</title>
        <authorList>
            <person name="Roach M.J."/>
            <person name="Johnson D.L."/>
            <person name="Bohlmann J."/>
            <person name="van Vuuren H.J."/>
            <person name="Jones S.J."/>
            <person name="Pretorius I.S."/>
            <person name="Schmidt S.A."/>
            <person name="Borneman A.R."/>
        </authorList>
    </citation>
    <scope>NUCLEOTIDE SEQUENCE [LARGE SCALE GENOMIC DNA]</scope>
    <source>
        <strain evidence="3">cv. Chardonnay</strain>
        <tissue evidence="2">Leaf</tissue>
    </source>
</reference>
<dbReference type="AlphaFoldDB" id="A0A438E977"/>
<accession>A0A438E977</accession>
<evidence type="ECO:0000256" key="1">
    <source>
        <dbReference type="SAM" id="MobiDB-lite"/>
    </source>
</evidence>
<name>A0A438E977_VITVI</name>
<protein>
    <recommendedName>
        <fullName evidence="4">DUF4283 domain-containing protein</fullName>
    </recommendedName>
</protein>
<evidence type="ECO:0008006" key="4">
    <source>
        <dbReference type="Google" id="ProtNLM"/>
    </source>
</evidence>
<gene>
    <name evidence="2" type="ORF">CK203_089441</name>
</gene>